<keyword evidence="4" id="KW-1185">Reference proteome</keyword>
<gene>
    <name evidence="3" type="ORF">niasHT_000146</name>
</gene>
<feature type="domain" description="B30.2/SPRY" evidence="2">
    <location>
        <begin position="154"/>
        <end position="350"/>
    </location>
</feature>
<dbReference type="InterPro" id="IPR001870">
    <property type="entry name" value="B30.2/SPRY"/>
</dbReference>
<dbReference type="AlphaFoldDB" id="A0ABD2LQ75"/>
<evidence type="ECO:0000259" key="2">
    <source>
        <dbReference type="PROSITE" id="PS50188"/>
    </source>
</evidence>
<organism evidence="3 4">
    <name type="scientific">Heterodera trifolii</name>
    <dbReference type="NCBI Taxonomy" id="157864"/>
    <lineage>
        <taxon>Eukaryota</taxon>
        <taxon>Metazoa</taxon>
        <taxon>Ecdysozoa</taxon>
        <taxon>Nematoda</taxon>
        <taxon>Chromadorea</taxon>
        <taxon>Rhabditida</taxon>
        <taxon>Tylenchina</taxon>
        <taxon>Tylenchomorpha</taxon>
        <taxon>Tylenchoidea</taxon>
        <taxon>Heteroderidae</taxon>
        <taxon>Heteroderinae</taxon>
        <taxon>Heterodera</taxon>
    </lineage>
</organism>
<dbReference type="InterPro" id="IPR013320">
    <property type="entry name" value="ConA-like_dom_sf"/>
</dbReference>
<dbReference type="Pfam" id="PF00622">
    <property type="entry name" value="SPRY"/>
    <property type="match status" value="1"/>
</dbReference>
<reference evidence="3 4" key="1">
    <citation type="submission" date="2024-10" db="EMBL/GenBank/DDBJ databases">
        <authorList>
            <person name="Kim D."/>
        </authorList>
    </citation>
    <scope>NUCLEOTIDE SEQUENCE [LARGE SCALE GENOMIC DNA]</scope>
    <source>
        <strain evidence="3">BH-2024</strain>
    </source>
</reference>
<feature type="region of interest" description="Disordered" evidence="1">
    <location>
        <begin position="19"/>
        <end position="65"/>
    </location>
</feature>
<dbReference type="SMART" id="SM00449">
    <property type="entry name" value="SPRY"/>
    <property type="match status" value="1"/>
</dbReference>
<dbReference type="PROSITE" id="PS50188">
    <property type="entry name" value="B302_SPRY"/>
    <property type="match status" value="1"/>
</dbReference>
<dbReference type="InterPro" id="IPR003877">
    <property type="entry name" value="SPRY_dom"/>
</dbReference>
<dbReference type="InterPro" id="IPR043136">
    <property type="entry name" value="B30.2/SPRY_sf"/>
</dbReference>
<feature type="compositionally biased region" description="Basic and acidic residues" evidence="1">
    <location>
        <begin position="19"/>
        <end position="30"/>
    </location>
</feature>
<accession>A0ABD2LQ75</accession>
<dbReference type="SUPFAM" id="SSF49899">
    <property type="entry name" value="Concanavalin A-like lectins/glucanases"/>
    <property type="match status" value="1"/>
</dbReference>
<protein>
    <recommendedName>
        <fullName evidence="2">B30.2/SPRY domain-containing protein</fullName>
    </recommendedName>
</protein>
<comment type="caution">
    <text evidence="3">The sequence shown here is derived from an EMBL/GenBank/DDBJ whole genome shotgun (WGS) entry which is preliminary data.</text>
</comment>
<feature type="compositionally biased region" description="Polar residues" evidence="1">
    <location>
        <begin position="31"/>
        <end position="40"/>
    </location>
</feature>
<dbReference type="Proteomes" id="UP001620626">
    <property type="component" value="Unassembled WGS sequence"/>
</dbReference>
<name>A0ABD2LQ75_9BILA</name>
<evidence type="ECO:0000256" key="1">
    <source>
        <dbReference type="SAM" id="MobiDB-lite"/>
    </source>
</evidence>
<evidence type="ECO:0000313" key="3">
    <source>
        <dbReference type="EMBL" id="KAL3117395.1"/>
    </source>
</evidence>
<dbReference type="CDD" id="cd12885">
    <property type="entry name" value="SPRY_RanBP_like"/>
    <property type="match status" value="1"/>
</dbReference>
<dbReference type="EMBL" id="JBICBT010000324">
    <property type="protein sequence ID" value="KAL3117395.1"/>
    <property type="molecule type" value="Genomic_DNA"/>
</dbReference>
<feature type="compositionally biased region" description="Polar residues" evidence="1">
    <location>
        <begin position="49"/>
        <end position="59"/>
    </location>
</feature>
<dbReference type="Gene3D" id="2.60.120.920">
    <property type="match status" value="1"/>
</dbReference>
<evidence type="ECO:0000313" key="4">
    <source>
        <dbReference type="Proteomes" id="UP001620626"/>
    </source>
</evidence>
<proteinExistence type="predicted"/>
<dbReference type="InterPro" id="IPR044736">
    <property type="entry name" value="Gid1/RanBPM/SPLA_SPRY"/>
</dbReference>
<sequence>MASSSNLGPSEELHILRDRIKELEQMEEQAKSSGGTSAEMNPSEKDGQNEGNCANSVAEQQKEMKELRKKFAKMEMREAKHLRKIDELEKRTHEAESEQQKLIADRNLLQAKMAKMEKKQKKRKEEKEKYIKRIAISAFAQIMQLQAEKNNLQDKISKMKKQQHQRMLLNFRQNSWDAIACHNELKIIDANNSVVQCKGINCELRSIFAKHSILLNNDSSDIFYFEISIKNLGGFPIVFGFAVKQQTKLDKRIYPRNGTYARSSNGTFWINGSPKGPNADYSYGVGDVVGCGFSLATRQIIFTKNGRRLYSSDLVEDSRFASAADDTLFPCVSLRDFNDKIEANFGPDFKFDLDTLC</sequence>